<dbReference type="Proteomes" id="UP000282323">
    <property type="component" value="Unassembled WGS sequence"/>
</dbReference>
<dbReference type="AlphaFoldDB" id="A0A3N6MJ66"/>
<comment type="caution">
    <text evidence="2">The sequence shown here is derived from an EMBL/GenBank/DDBJ whole genome shotgun (WGS) entry which is preliminary data.</text>
</comment>
<proteinExistence type="predicted"/>
<dbReference type="EMBL" id="REGA01000002">
    <property type="protein sequence ID" value="RQG97090.1"/>
    <property type="molecule type" value="Genomic_DNA"/>
</dbReference>
<evidence type="ECO:0000313" key="2">
    <source>
        <dbReference type="EMBL" id="RQG97090.1"/>
    </source>
</evidence>
<keyword evidence="3" id="KW-1185">Reference proteome</keyword>
<evidence type="ECO:0000313" key="3">
    <source>
        <dbReference type="Proteomes" id="UP000282323"/>
    </source>
</evidence>
<evidence type="ECO:0000256" key="1">
    <source>
        <dbReference type="SAM" id="MobiDB-lite"/>
    </source>
</evidence>
<dbReference type="RefSeq" id="WP_124194211.1">
    <property type="nucleotide sequence ID" value="NZ_REGA01000002.1"/>
</dbReference>
<gene>
    <name evidence="2" type="ORF">EA473_03155</name>
</gene>
<name>A0A3N6MJ66_NATCH</name>
<sequence length="60" mass="7101">MLRRLVSRVREWIAVEDPEERIEGTGEPIMSPKNRRCAEAESMLRDSQEALENRPDDRFE</sequence>
<accession>A0A3N6MJ66</accession>
<reference evidence="2 3" key="1">
    <citation type="submission" date="2018-10" db="EMBL/GenBank/DDBJ databases">
        <title>Natrarchaeobius chitinivorans gen. nov., sp. nov., and Natrarchaeobius haloalkaliphilus sp. nov., alkaliphilic, chitin-utilizing haloarchaea from hypersaline alkaline lakes.</title>
        <authorList>
            <person name="Sorokin D.Y."/>
            <person name="Elcheninov A.G."/>
            <person name="Kostrikina N.A."/>
            <person name="Bale N.J."/>
            <person name="Sinninghe Damste J.S."/>
            <person name="Khijniak T.V."/>
            <person name="Kublanov I.V."/>
            <person name="Toshchakov S.V."/>
        </authorList>
    </citation>
    <scope>NUCLEOTIDE SEQUENCE [LARGE SCALE GENOMIC DNA]</scope>
    <source>
        <strain evidence="2 3">AArcht4T</strain>
    </source>
</reference>
<dbReference type="OrthoDB" id="263418at2157"/>
<feature type="compositionally biased region" description="Basic and acidic residues" evidence="1">
    <location>
        <begin position="36"/>
        <end position="60"/>
    </location>
</feature>
<organism evidence="2 3">
    <name type="scientific">Natrarchaeobius chitinivorans</name>
    <dbReference type="NCBI Taxonomy" id="1679083"/>
    <lineage>
        <taxon>Archaea</taxon>
        <taxon>Methanobacteriati</taxon>
        <taxon>Methanobacteriota</taxon>
        <taxon>Stenosarchaea group</taxon>
        <taxon>Halobacteria</taxon>
        <taxon>Halobacteriales</taxon>
        <taxon>Natrialbaceae</taxon>
        <taxon>Natrarchaeobius</taxon>
    </lineage>
</organism>
<protein>
    <submittedName>
        <fullName evidence="2">Uncharacterized protein</fullName>
    </submittedName>
</protein>
<feature type="region of interest" description="Disordered" evidence="1">
    <location>
        <begin position="23"/>
        <end position="60"/>
    </location>
</feature>